<dbReference type="InterPro" id="IPR006311">
    <property type="entry name" value="TAT_signal"/>
</dbReference>
<name>A0ABP8HIJ2_9BURK</name>
<proteinExistence type="inferred from homology"/>
<dbReference type="InterPro" id="IPR005064">
    <property type="entry name" value="BUG"/>
</dbReference>
<organism evidence="2 3">
    <name type="scientific">Variovorax defluvii</name>
    <dbReference type="NCBI Taxonomy" id="913761"/>
    <lineage>
        <taxon>Bacteria</taxon>
        <taxon>Pseudomonadati</taxon>
        <taxon>Pseudomonadota</taxon>
        <taxon>Betaproteobacteria</taxon>
        <taxon>Burkholderiales</taxon>
        <taxon>Comamonadaceae</taxon>
        <taxon>Variovorax</taxon>
    </lineage>
</organism>
<dbReference type="Gene3D" id="3.40.190.150">
    <property type="entry name" value="Bordetella uptake gene, domain 1"/>
    <property type="match status" value="1"/>
</dbReference>
<dbReference type="RefSeq" id="WP_345537509.1">
    <property type="nucleotide sequence ID" value="NZ_BAABGJ010000015.1"/>
</dbReference>
<accession>A0ABP8HIJ2</accession>
<dbReference type="PANTHER" id="PTHR42928:SF5">
    <property type="entry name" value="BLR1237 PROTEIN"/>
    <property type="match status" value="1"/>
</dbReference>
<dbReference type="PIRSF" id="PIRSF017082">
    <property type="entry name" value="YflP"/>
    <property type="match status" value="1"/>
</dbReference>
<protein>
    <submittedName>
        <fullName evidence="2">Tripartite tricarboxylate transporter substrate binding protein</fullName>
    </submittedName>
</protein>
<comment type="caution">
    <text evidence="2">The sequence shown here is derived from an EMBL/GenBank/DDBJ whole genome shotgun (WGS) entry which is preliminary data.</text>
</comment>
<evidence type="ECO:0000313" key="2">
    <source>
        <dbReference type="EMBL" id="GAA4339813.1"/>
    </source>
</evidence>
<dbReference type="EMBL" id="BAABGJ010000015">
    <property type="protein sequence ID" value="GAA4339813.1"/>
    <property type="molecule type" value="Genomic_DNA"/>
</dbReference>
<dbReference type="Gene3D" id="3.40.190.10">
    <property type="entry name" value="Periplasmic binding protein-like II"/>
    <property type="match status" value="1"/>
</dbReference>
<sequence length="329" mass="35027">MNELSRRRFAEYVAGLPLASLLAAPARAQQDGAPGRIVVGYPAGGTMDQTARRLAEAWRTQQRAYLVDNRPGAAGRIATAQMKRERPDGSVVLCTQTSAMTIYPHVYTRLAYDPVRDLRPVAELAASTCVLAISTAVPAEVRTLADYVRWLKANEAGRSYASPAAGSLAQFLGFRFSQASGVPLAHVPYRGSAPALQDLLGGQVPAYLGFVGDFLQYLGSGKLRLLAVSSERRSRFLKDVPTFAEQGFGTVVGVEGYGLFAPAGTPDEVITALAAATRTAAADKTLIGGLEQVGLEAVYIGPAEYTKTMAAERDKWKPIVAASGFKADE</sequence>
<dbReference type="Proteomes" id="UP001500975">
    <property type="component" value="Unassembled WGS sequence"/>
</dbReference>
<keyword evidence="3" id="KW-1185">Reference proteome</keyword>
<evidence type="ECO:0000256" key="1">
    <source>
        <dbReference type="ARBA" id="ARBA00006987"/>
    </source>
</evidence>
<reference evidence="3" key="1">
    <citation type="journal article" date="2019" name="Int. J. Syst. Evol. Microbiol.">
        <title>The Global Catalogue of Microorganisms (GCM) 10K type strain sequencing project: providing services to taxonomists for standard genome sequencing and annotation.</title>
        <authorList>
            <consortium name="The Broad Institute Genomics Platform"/>
            <consortium name="The Broad Institute Genome Sequencing Center for Infectious Disease"/>
            <person name="Wu L."/>
            <person name="Ma J."/>
        </authorList>
    </citation>
    <scope>NUCLEOTIDE SEQUENCE [LARGE SCALE GENOMIC DNA]</scope>
    <source>
        <strain evidence="3">JCM 17804</strain>
    </source>
</reference>
<dbReference type="SUPFAM" id="SSF53850">
    <property type="entry name" value="Periplasmic binding protein-like II"/>
    <property type="match status" value="1"/>
</dbReference>
<dbReference type="Pfam" id="PF03401">
    <property type="entry name" value="TctC"/>
    <property type="match status" value="1"/>
</dbReference>
<comment type="similarity">
    <text evidence="1">Belongs to the UPF0065 (bug) family.</text>
</comment>
<evidence type="ECO:0000313" key="3">
    <source>
        <dbReference type="Proteomes" id="UP001500975"/>
    </source>
</evidence>
<dbReference type="InterPro" id="IPR042100">
    <property type="entry name" value="Bug_dom1"/>
</dbReference>
<dbReference type="PANTHER" id="PTHR42928">
    <property type="entry name" value="TRICARBOXYLATE-BINDING PROTEIN"/>
    <property type="match status" value="1"/>
</dbReference>
<gene>
    <name evidence="2" type="ORF">GCM10023165_19440</name>
</gene>
<dbReference type="PROSITE" id="PS51318">
    <property type="entry name" value="TAT"/>
    <property type="match status" value="1"/>
</dbReference>